<dbReference type="GO" id="GO:0032993">
    <property type="term" value="C:protein-DNA complex"/>
    <property type="evidence" value="ECO:0007669"/>
    <property type="project" value="TreeGrafter"/>
</dbReference>
<dbReference type="GO" id="GO:0003700">
    <property type="term" value="F:DNA-binding transcription factor activity"/>
    <property type="evidence" value="ECO:0007669"/>
    <property type="project" value="InterPro"/>
</dbReference>
<keyword evidence="3" id="KW-0238">DNA-binding</keyword>
<dbReference type="InterPro" id="IPR036390">
    <property type="entry name" value="WH_DNA-bd_sf"/>
</dbReference>
<dbReference type="InterPro" id="IPR000847">
    <property type="entry name" value="LysR_HTH_N"/>
</dbReference>
<evidence type="ECO:0000313" key="6">
    <source>
        <dbReference type="EMBL" id="APZ50667.1"/>
    </source>
</evidence>
<comment type="similarity">
    <text evidence="1">Belongs to the LysR transcriptional regulatory family.</text>
</comment>
<dbReference type="Pfam" id="PF00126">
    <property type="entry name" value="HTH_1"/>
    <property type="match status" value="1"/>
</dbReference>
<sequence length="297" mass="33331">MELRHLRYFVAVAEEEHITRAAQRLGIQQPPLSQQIQSLEREIGVQLLQRNPRSVKLNAAGRVFLNEARKVLSAADNAVRRVQEFDMGKEGNIRVGLTNSSSLHKKALEIIRTCRSEYPLIDFKIEEGNNHDLLVALEQEMIDAAFLRVDPEGSETVAFMGIDMEDLVVALPLGSPFADHEEIALADLREQSFIRYGQGVSLSIWPHIEAHCEQAGFHPRISEETIRILPAVHLVAAGFGVTLLPKSLETVGSTQLAFRPLRQQDRLRVPLSLAYRRHADAQAIRRFVRVAAQLSSI</sequence>
<dbReference type="PROSITE" id="PS50931">
    <property type="entry name" value="HTH_LYSR"/>
    <property type="match status" value="1"/>
</dbReference>
<dbReference type="RefSeq" id="WP_076694622.1">
    <property type="nucleotide sequence ID" value="NZ_CP015091.1"/>
</dbReference>
<dbReference type="OrthoDB" id="9815174at2"/>
<dbReference type="Proteomes" id="UP000187059">
    <property type="component" value="Plasmid pPABY1"/>
</dbReference>
<evidence type="ECO:0000313" key="7">
    <source>
        <dbReference type="Proteomes" id="UP000187059"/>
    </source>
</evidence>
<geneLocation type="plasmid" evidence="7">
    <name>ppaby1</name>
</geneLocation>
<keyword evidence="7" id="KW-1185">Reference proteome</keyword>
<dbReference type="InterPro" id="IPR005119">
    <property type="entry name" value="LysR_subst-bd"/>
</dbReference>
<feature type="domain" description="HTH lysR-type" evidence="5">
    <location>
        <begin position="1"/>
        <end position="58"/>
    </location>
</feature>
<dbReference type="SUPFAM" id="SSF53850">
    <property type="entry name" value="Periplasmic binding protein-like II"/>
    <property type="match status" value="1"/>
</dbReference>
<dbReference type="KEGG" id="paby:Ga0080574_TMP333"/>
<dbReference type="AlphaFoldDB" id="A0A1P8UMR3"/>
<evidence type="ECO:0000259" key="5">
    <source>
        <dbReference type="PROSITE" id="PS50931"/>
    </source>
</evidence>
<dbReference type="Gene3D" id="1.10.10.10">
    <property type="entry name" value="Winged helix-like DNA-binding domain superfamily/Winged helix DNA-binding domain"/>
    <property type="match status" value="1"/>
</dbReference>
<accession>A0A1P8UMR3</accession>
<protein>
    <submittedName>
        <fullName evidence="6">Transcriptional regulator</fullName>
    </submittedName>
</protein>
<dbReference type="PRINTS" id="PR00039">
    <property type="entry name" value="HTHLYSR"/>
</dbReference>
<gene>
    <name evidence="6" type="ORF">Ga0080574_TMP333</name>
</gene>
<dbReference type="InterPro" id="IPR036388">
    <property type="entry name" value="WH-like_DNA-bd_sf"/>
</dbReference>
<evidence type="ECO:0000256" key="4">
    <source>
        <dbReference type="ARBA" id="ARBA00023163"/>
    </source>
</evidence>
<evidence type="ECO:0000256" key="2">
    <source>
        <dbReference type="ARBA" id="ARBA00023015"/>
    </source>
</evidence>
<evidence type="ECO:0000256" key="1">
    <source>
        <dbReference type="ARBA" id="ARBA00009437"/>
    </source>
</evidence>
<dbReference type="SUPFAM" id="SSF46785">
    <property type="entry name" value="Winged helix' DNA-binding domain"/>
    <property type="match status" value="1"/>
</dbReference>
<dbReference type="GO" id="GO:0003677">
    <property type="term" value="F:DNA binding"/>
    <property type="evidence" value="ECO:0007669"/>
    <property type="project" value="UniProtKB-KW"/>
</dbReference>
<keyword evidence="4" id="KW-0804">Transcription</keyword>
<dbReference type="FunFam" id="1.10.10.10:FF:000001">
    <property type="entry name" value="LysR family transcriptional regulator"/>
    <property type="match status" value="1"/>
</dbReference>
<dbReference type="Gene3D" id="3.40.190.10">
    <property type="entry name" value="Periplasmic binding protein-like II"/>
    <property type="match status" value="2"/>
</dbReference>
<evidence type="ECO:0000256" key="3">
    <source>
        <dbReference type="ARBA" id="ARBA00023125"/>
    </source>
</evidence>
<keyword evidence="6" id="KW-0614">Plasmid</keyword>
<dbReference type="PANTHER" id="PTHR30346">
    <property type="entry name" value="TRANSCRIPTIONAL DUAL REGULATOR HCAR-RELATED"/>
    <property type="match status" value="1"/>
</dbReference>
<dbReference type="PANTHER" id="PTHR30346:SF30">
    <property type="entry name" value="SMALL NEUTRAL PROTEASE REGULATORY PROTEIN"/>
    <property type="match status" value="1"/>
</dbReference>
<organism evidence="6 7">
    <name type="scientific">Salipiger abyssi</name>
    <dbReference type="NCBI Taxonomy" id="1250539"/>
    <lineage>
        <taxon>Bacteria</taxon>
        <taxon>Pseudomonadati</taxon>
        <taxon>Pseudomonadota</taxon>
        <taxon>Alphaproteobacteria</taxon>
        <taxon>Rhodobacterales</taxon>
        <taxon>Roseobacteraceae</taxon>
        <taxon>Salipiger</taxon>
    </lineage>
</organism>
<name>A0A1P8UMR3_9RHOB</name>
<proteinExistence type="inferred from homology"/>
<reference evidence="6 7" key="1">
    <citation type="submission" date="2016-04" db="EMBL/GenBank/DDBJ databases">
        <title>Deep-sea bacteria in the southern Pacific.</title>
        <authorList>
            <person name="Tang K."/>
        </authorList>
    </citation>
    <scope>NUCLEOTIDE SEQUENCE [LARGE SCALE GENOMIC DNA]</scope>
    <source>
        <strain evidence="6 7">JLT2014</strain>
        <plasmid evidence="7">ppaby1</plasmid>
    </source>
</reference>
<keyword evidence="2" id="KW-0805">Transcription regulation</keyword>
<dbReference type="Pfam" id="PF03466">
    <property type="entry name" value="LysR_substrate"/>
    <property type="match status" value="1"/>
</dbReference>
<dbReference type="EMBL" id="CP015091">
    <property type="protein sequence ID" value="APZ50667.1"/>
    <property type="molecule type" value="Genomic_DNA"/>
</dbReference>